<gene>
    <name evidence="2" type="ORF">PCL_03038</name>
    <name evidence="1" type="ORF">Purlil1_476</name>
</gene>
<organism evidence="2 3">
    <name type="scientific">Purpureocillium lilacinum</name>
    <name type="common">Paecilomyces lilacinus</name>
    <dbReference type="NCBI Taxonomy" id="33203"/>
    <lineage>
        <taxon>Eukaryota</taxon>
        <taxon>Fungi</taxon>
        <taxon>Dikarya</taxon>
        <taxon>Ascomycota</taxon>
        <taxon>Pezizomycotina</taxon>
        <taxon>Sordariomycetes</taxon>
        <taxon>Hypocreomycetidae</taxon>
        <taxon>Hypocreales</taxon>
        <taxon>Ophiocordycipitaceae</taxon>
        <taxon>Purpureocillium</taxon>
    </lineage>
</organism>
<reference evidence="1 4" key="4">
    <citation type="journal article" date="2024" name="Microbiol. Resour. Announc.">
        <title>Genome annotations for the ascomycete fungi Trichoderma harzianum, Trichoderma aggressivum, and Purpureocillium lilacinum.</title>
        <authorList>
            <person name="Beijen E.P.W."/>
            <person name="Ohm R.A."/>
        </authorList>
    </citation>
    <scope>NUCLEOTIDE SEQUENCE [LARGE SCALE GENOMIC DNA]</scope>
    <source>
        <strain evidence="1 4">CBS 150709</strain>
    </source>
</reference>
<reference evidence="2" key="1">
    <citation type="submission" date="2015-05" db="EMBL/GenBank/DDBJ databases">
        <authorList>
            <person name="Wang D.B."/>
            <person name="Wang M."/>
        </authorList>
    </citation>
    <scope>NUCLEOTIDE SEQUENCE</scope>
    <source>
        <strain evidence="2">36-1</strain>
    </source>
</reference>
<keyword evidence="4" id="KW-1185">Reference proteome</keyword>
<protein>
    <submittedName>
        <fullName evidence="2">Uncharacterized protein</fullName>
    </submittedName>
</protein>
<evidence type="ECO:0000313" key="4">
    <source>
        <dbReference type="Proteomes" id="UP001287286"/>
    </source>
</evidence>
<evidence type="ECO:0000313" key="3">
    <source>
        <dbReference type="Proteomes" id="UP000245956"/>
    </source>
</evidence>
<name>A0A2U3DYC9_PURLI</name>
<reference evidence="1" key="3">
    <citation type="submission" date="2023-11" db="EMBL/GenBank/DDBJ databases">
        <authorList>
            <person name="Beijen E."/>
            <person name="Ohm R.A."/>
        </authorList>
    </citation>
    <scope>NUCLEOTIDE SEQUENCE</scope>
    <source>
        <strain evidence="1">CBS 150709</strain>
    </source>
</reference>
<dbReference type="Proteomes" id="UP001287286">
    <property type="component" value="Unassembled WGS sequence"/>
</dbReference>
<evidence type="ECO:0000313" key="2">
    <source>
        <dbReference type="EMBL" id="PWI67270.1"/>
    </source>
</evidence>
<evidence type="ECO:0000313" key="1">
    <source>
        <dbReference type="EMBL" id="KAK4094780.1"/>
    </source>
</evidence>
<sequence length="105" mass="11874">MEARGDLAWHFNGRRALDVRCQRRTLTTWPWPGGQSITRFGIVGAGPQGLFTKSHVLTLGIGAPKTGCGLRSRFLRRRSWADSKELTEWRAKQRPGPWRDRAATS</sequence>
<dbReference type="Proteomes" id="UP000245956">
    <property type="component" value="Unassembled WGS sequence"/>
</dbReference>
<accession>A0A2U3DYC9</accession>
<dbReference type="EMBL" id="JAWRVI010000002">
    <property type="protein sequence ID" value="KAK4094780.1"/>
    <property type="molecule type" value="Genomic_DNA"/>
</dbReference>
<dbReference type="EMBL" id="LCWV01000019">
    <property type="protein sequence ID" value="PWI67270.1"/>
    <property type="molecule type" value="Genomic_DNA"/>
</dbReference>
<reference evidence="2 3" key="2">
    <citation type="journal article" date="2016" name="Front. Microbiol.">
        <title>Genome and transcriptome sequences reveal the specific parasitism of the nematophagous Purpureocillium lilacinum 36-1.</title>
        <authorList>
            <person name="Xie J."/>
            <person name="Li S."/>
            <person name="Mo C."/>
            <person name="Xiao X."/>
            <person name="Peng D."/>
            <person name="Wang G."/>
            <person name="Xiao Y."/>
        </authorList>
    </citation>
    <scope>NUCLEOTIDE SEQUENCE [LARGE SCALE GENOMIC DNA]</scope>
    <source>
        <strain evidence="2 3">36-1</strain>
    </source>
</reference>
<comment type="caution">
    <text evidence="2">The sequence shown here is derived from an EMBL/GenBank/DDBJ whole genome shotgun (WGS) entry which is preliminary data.</text>
</comment>
<proteinExistence type="predicted"/>
<dbReference type="AlphaFoldDB" id="A0A2U3DYC9"/>